<evidence type="ECO:0000259" key="2">
    <source>
        <dbReference type="Pfam" id="PF04859"/>
    </source>
</evidence>
<dbReference type="InterPro" id="IPR006943">
    <property type="entry name" value="DUF641_pln"/>
</dbReference>
<dbReference type="Pfam" id="PF04859">
    <property type="entry name" value="DUF641"/>
    <property type="match status" value="1"/>
</dbReference>
<dbReference type="AlphaFoldDB" id="A0A2I0WTI8"/>
<evidence type="ECO:0000256" key="1">
    <source>
        <dbReference type="SAM" id="Coils"/>
    </source>
</evidence>
<keyword evidence="1" id="KW-0175">Coiled coil</keyword>
<name>A0A2I0WTI8_9ASPA</name>
<dbReference type="GO" id="GO:0009959">
    <property type="term" value="P:negative gravitropism"/>
    <property type="evidence" value="ECO:0007669"/>
    <property type="project" value="InterPro"/>
</dbReference>
<accession>A0A2I0WTI8</accession>
<evidence type="ECO:0000313" key="5">
    <source>
        <dbReference type="Proteomes" id="UP000233837"/>
    </source>
</evidence>
<evidence type="ECO:0000313" key="4">
    <source>
        <dbReference type="EMBL" id="PKU78974.1"/>
    </source>
</evidence>
<dbReference type="EMBL" id="KZ502442">
    <property type="protein sequence ID" value="PKU78974.1"/>
    <property type="molecule type" value="Genomic_DNA"/>
</dbReference>
<dbReference type="InterPro" id="IPR040225">
    <property type="entry name" value="GIL1-like"/>
</dbReference>
<organism evidence="4 5">
    <name type="scientific">Dendrobium catenatum</name>
    <dbReference type="NCBI Taxonomy" id="906689"/>
    <lineage>
        <taxon>Eukaryota</taxon>
        <taxon>Viridiplantae</taxon>
        <taxon>Streptophyta</taxon>
        <taxon>Embryophyta</taxon>
        <taxon>Tracheophyta</taxon>
        <taxon>Spermatophyta</taxon>
        <taxon>Magnoliopsida</taxon>
        <taxon>Liliopsida</taxon>
        <taxon>Asparagales</taxon>
        <taxon>Orchidaceae</taxon>
        <taxon>Epidendroideae</taxon>
        <taxon>Malaxideae</taxon>
        <taxon>Dendrobiinae</taxon>
        <taxon>Dendrobium</taxon>
    </lineage>
</organism>
<dbReference type="PANTHER" id="PTHR31161">
    <property type="entry name" value="PROTEIN GRAVITROPIC IN THE LIGHT 1"/>
    <property type="match status" value="1"/>
</dbReference>
<reference evidence="4 5" key="1">
    <citation type="journal article" date="2016" name="Sci. Rep.">
        <title>The Dendrobium catenatum Lindl. genome sequence provides insights into polysaccharide synthase, floral development and adaptive evolution.</title>
        <authorList>
            <person name="Zhang G.Q."/>
            <person name="Xu Q."/>
            <person name="Bian C."/>
            <person name="Tsai W.C."/>
            <person name="Yeh C.M."/>
            <person name="Liu K.W."/>
            <person name="Yoshida K."/>
            <person name="Zhang L.S."/>
            <person name="Chang S.B."/>
            <person name="Chen F."/>
            <person name="Shi Y."/>
            <person name="Su Y.Y."/>
            <person name="Zhang Y.Q."/>
            <person name="Chen L.J."/>
            <person name="Yin Y."/>
            <person name="Lin M."/>
            <person name="Huang H."/>
            <person name="Deng H."/>
            <person name="Wang Z.W."/>
            <person name="Zhu S.L."/>
            <person name="Zhao X."/>
            <person name="Deng C."/>
            <person name="Niu S.C."/>
            <person name="Huang J."/>
            <person name="Wang M."/>
            <person name="Liu G.H."/>
            <person name="Yang H.J."/>
            <person name="Xiao X.J."/>
            <person name="Hsiao Y.Y."/>
            <person name="Wu W.L."/>
            <person name="Chen Y.Y."/>
            <person name="Mitsuda N."/>
            <person name="Ohme-Takagi M."/>
            <person name="Luo Y.B."/>
            <person name="Van de Peer Y."/>
            <person name="Liu Z.J."/>
        </authorList>
    </citation>
    <scope>NUCLEOTIDE SEQUENCE [LARGE SCALE GENOMIC DNA]</scope>
    <source>
        <tissue evidence="4">The whole plant</tissue>
    </source>
</reference>
<gene>
    <name evidence="4" type="ORF">MA16_Dca000318</name>
</gene>
<dbReference type="Proteomes" id="UP000233837">
    <property type="component" value="Unassembled WGS sequence"/>
</dbReference>
<feature type="domain" description="GIL1/IRKI C-terminal" evidence="3">
    <location>
        <begin position="483"/>
        <end position="535"/>
    </location>
</feature>
<protein>
    <submittedName>
        <fullName evidence="4">Uncharacterized protein</fullName>
    </submittedName>
</protein>
<sequence length="551" mass="61435">MFPRFCLNLQGLIHRKKERKMTMAARATDGRDLRFHMPRCKDKQWRSPTSFTLRLEDRNRKEEIEQRKSEMADRVCNISDIIHRVASSCLTQPIAGAATRRFINGDDDDEQREEIDSDKRLGIWEEQEEEEEEEEHRGASMGLLEKLGETEAFMIEVFNVVSAVKKAYVGLQEAHCPWDPDRIRVADAGVVAELRKLVRLRDRFRRGVGVGAGPSGGGGGGRAPIREVVAPYEAALEDLRREIKVKEAEIANLKERLMGSGRAGRTHSTKRVGCISGLGSPAAPTPELFESCMDLVKSASKSFTAHLLSLMRAARWDLAAAARSIIDGGEESPTGDYPPPTYIPDVEPRHARHALESYVNRKLFHGFENETFYLEGSLTSLLRPSEFRRDCFSQFRDMRAMEPAELLGILPTCQFGRFAGKKYLSVLHPKMEESLFGGLEQRRAVIAGGHPRTGFYGEFLRVAKAVWLLHLLAFALDPAPSHFEASKGAQFHGEYMESVVRFAGGRTVPEGAVVGFSVAPGFKLGNGSVVRARVFVVPWEKASQGRGRPGV</sequence>
<keyword evidence="5" id="KW-1185">Reference proteome</keyword>
<evidence type="ECO:0000259" key="3">
    <source>
        <dbReference type="Pfam" id="PF24994"/>
    </source>
</evidence>
<dbReference type="InterPro" id="IPR056813">
    <property type="entry name" value="GIL1_IRKI_C"/>
</dbReference>
<proteinExistence type="predicted"/>
<reference evidence="4 5" key="2">
    <citation type="journal article" date="2017" name="Nature">
        <title>The Apostasia genome and the evolution of orchids.</title>
        <authorList>
            <person name="Zhang G.Q."/>
            <person name="Liu K.W."/>
            <person name="Li Z."/>
            <person name="Lohaus R."/>
            <person name="Hsiao Y.Y."/>
            <person name="Niu S.C."/>
            <person name="Wang J.Y."/>
            <person name="Lin Y.C."/>
            <person name="Xu Q."/>
            <person name="Chen L.J."/>
            <person name="Yoshida K."/>
            <person name="Fujiwara S."/>
            <person name="Wang Z.W."/>
            <person name="Zhang Y.Q."/>
            <person name="Mitsuda N."/>
            <person name="Wang M."/>
            <person name="Liu G.H."/>
            <person name="Pecoraro L."/>
            <person name="Huang H.X."/>
            <person name="Xiao X.J."/>
            <person name="Lin M."/>
            <person name="Wu X.Y."/>
            <person name="Wu W.L."/>
            <person name="Chen Y.Y."/>
            <person name="Chang S.B."/>
            <person name="Sakamoto S."/>
            <person name="Ohme-Takagi M."/>
            <person name="Yagi M."/>
            <person name="Zeng S.J."/>
            <person name="Shen C.Y."/>
            <person name="Yeh C.M."/>
            <person name="Luo Y.B."/>
            <person name="Tsai W.C."/>
            <person name="Van de Peer Y."/>
            <person name="Liu Z.J."/>
        </authorList>
    </citation>
    <scope>NUCLEOTIDE SEQUENCE [LARGE SCALE GENOMIC DNA]</scope>
    <source>
        <tissue evidence="4">The whole plant</tissue>
    </source>
</reference>
<feature type="coiled-coil region" evidence="1">
    <location>
        <begin position="229"/>
        <end position="256"/>
    </location>
</feature>
<dbReference type="Pfam" id="PF24994">
    <property type="entry name" value="GIL1_IRKI_C"/>
    <property type="match status" value="1"/>
</dbReference>
<dbReference type="GO" id="GO:0009639">
    <property type="term" value="P:response to red or far red light"/>
    <property type="evidence" value="ECO:0007669"/>
    <property type="project" value="InterPro"/>
</dbReference>
<dbReference type="STRING" id="906689.A0A2I0WTI8"/>
<feature type="domain" description="DUF641" evidence="2">
    <location>
        <begin position="149"/>
        <end position="260"/>
    </location>
</feature>